<dbReference type="HAMAP" id="MF_00158">
    <property type="entry name" value="PanC"/>
    <property type="match status" value="1"/>
</dbReference>
<dbReference type="RefSeq" id="WP_270027039.1">
    <property type="nucleotide sequence ID" value="NZ_JAPDDP010000039.1"/>
</dbReference>
<dbReference type="GO" id="GO:0015940">
    <property type="term" value="P:pantothenate biosynthetic process"/>
    <property type="evidence" value="ECO:0007669"/>
    <property type="project" value="UniProtKB-UniRule"/>
</dbReference>
<comment type="subcellular location">
    <subcellularLocation>
        <location evidence="8">Cytoplasm</location>
    </subcellularLocation>
</comment>
<dbReference type="SUPFAM" id="SSF52374">
    <property type="entry name" value="Nucleotidylyl transferase"/>
    <property type="match status" value="1"/>
</dbReference>
<feature type="binding site" evidence="8">
    <location>
        <begin position="148"/>
        <end position="151"/>
    </location>
    <ligand>
        <name>ATP</name>
        <dbReference type="ChEBI" id="CHEBI:30616"/>
    </ligand>
</feature>
<dbReference type="InterPro" id="IPR014729">
    <property type="entry name" value="Rossmann-like_a/b/a_fold"/>
</dbReference>
<evidence type="ECO:0000256" key="4">
    <source>
        <dbReference type="ARBA" id="ARBA00022655"/>
    </source>
</evidence>
<dbReference type="Gene3D" id="3.30.1300.10">
    <property type="entry name" value="Pantoate-beta-alanine ligase, C-terminal domain"/>
    <property type="match status" value="1"/>
</dbReference>
<dbReference type="PANTHER" id="PTHR21299">
    <property type="entry name" value="CYTIDYLATE KINASE/PANTOATE-BETA-ALANINE LIGASE"/>
    <property type="match status" value="1"/>
</dbReference>
<feature type="binding site" evidence="8">
    <location>
        <position position="154"/>
    </location>
    <ligand>
        <name>(R)-pantoate</name>
        <dbReference type="ChEBI" id="CHEBI:15980"/>
    </ligand>
</feature>
<evidence type="ECO:0000256" key="8">
    <source>
        <dbReference type="HAMAP-Rule" id="MF_00158"/>
    </source>
</evidence>
<dbReference type="GO" id="GO:0005524">
    <property type="term" value="F:ATP binding"/>
    <property type="evidence" value="ECO:0007669"/>
    <property type="project" value="UniProtKB-KW"/>
</dbReference>
<feature type="binding site" evidence="8">
    <location>
        <position position="61"/>
    </location>
    <ligand>
        <name>(R)-pantoate</name>
        <dbReference type="ChEBI" id="CHEBI:15980"/>
    </ligand>
</feature>
<accession>A0A9X3NCM5</accession>
<keyword evidence="4 8" id="KW-0566">Pantothenate biosynthesis</keyword>
<comment type="similarity">
    <text evidence="2 8">Belongs to the pantothenate synthetase family.</text>
</comment>
<evidence type="ECO:0000256" key="5">
    <source>
        <dbReference type="ARBA" id="ARBA00022741"/>
    </source>
</evidence>
<comment type="function">
    <text evidence="8">Catalyzes the condensation of pantoate with beta-alanine in an ATP-dependent reaction via a pantoyl-adenylate intermediate.</text>
</comment>
<evidence type="ECO:0000313" key="10">
    <source>
        <dbReference type="Proteomes" id="UP001147653"/>
    </source>
</evidence>
<dbReference type="Gene3D" id="3.40.50.620">
    <property type="entry name" value="HUPs"/>
    <property type="match status" value="1"/>
</dbReference>
<organism evidence="9 10">
    <name type="scientific">Solirubrobacter phytolaccae</name>
    <dbReference type="NCBI Taxonomy" id="1404360"/>
    <lineage>
        <taxon>Bacteria</taxon>
        <taxon>Bacillati</taxon>
        <taxon>Actinomycetota</taxon>
        <taxon>Thermoleophilia</taxon>
        <taxon>Solirubrobacterales</taxon>
        <taxon>Solirubrobacteraceae</taxon>
        <taxon>Solirubrobacter</taxon>
    </lineage>
</organism>
<keyword evidence="10" id="KW-1185">Reference proteome</keyword>
<dbReference type="EC" id="6.3.2.1" evidence="8"/>
<comment type="subunit">
    <text evidence="8">Homodimer.</text>
</comment>
<feature type="binding site" evidence="8">
    <location>
        <position position="61"/>
    </location>
    <ligand>
        <name>beta-alanine</name>
        <dbReference type="ChEBI" id="CHEBI:57966"/>
    </ligand>
</feature>
<feature type="binding site" evidence="8">
    <location>
        <begin position="30"/>
        <end position="37"/>
    </location>
    <ligand>
        <name>ATP</name>
        <dbReference type="ChEBI" id="CHEBI:30616"/>
    </ligand>
</feature>
<proteinExistence type="inferred from homology"/>
<keyword evidence="3 8" id="KW-0436">Ligase</keyword>
<keyword evidence="8" id="KW-0963">Cytoplasm</keyword>
<comment type="caution">
    <text evidence="9">The sequence shown here is derived from an EMBL/GenBank/DDBJ whole genome shotgun (WGS) entry which is preliminary data.</text>
</comment>
<keyword evidence="6 8" id="KW-0067">ATP-binding</keyword>
<comment type="pathway">
    <text evidence="1 8">Cofactor biosynthesis; (R)-pantothenate biosynthesis; (R)-pantothenate from (R)-pantoate and beta-alanine: step 1/1.</text>
</comment>
<reference evidence="9" key="1">
    <citation type="submission" date="2022-10" db="EMBL/GenBank/DDBJ databases">
        <title>The WGS of Solirubrobacter phytolaccae KCTC 29190.</title>
        <authorList>
            <person name="Jiang Z."/>
        </authorList>
    </citation>
    <scope>NUCLEOTIDE SEQUENCE</scope>
    <source>
        <strain evidence="9">KCTC 29190</strain>
    </source>
</reference>
<dbReference type="Pfam" id="PF02569">
    <property type="entry name" value="Pantoate_ligase"/>
    <property type="match status" value="1"/>
</dbReference>
<evidence type="ECO:0000256" key="2">
    <source>
        <dbReference type="ARBA" id="ARBA00009256"/>
    </source>
</evidence>
<dbReference type="InterPro" id="IPR003721">
    <property type="entry name" value="Pantoate_ligase"/>
</dbReference>
<evidence type="ECO:0000313" key="9">
    <source>
        <dbReference type="EMBL" id="MDA0182664.1"/>
    </source>
</evidence>
<dbReference type="Proteomes" id="UP001147653">
    <property type="component" value="Unassembled WGS sequence"/>
</dbReference>
<dbReference type="CDD" id="cd00560">
    <property type="entry name" value="PanC"/>
    <property type="match status" value="1"/>
</dbReference>
<protein>
    <recommendedName>
        <fullName evidence="8">Pantothenate synthetase</fullName>
        <shortName evidence="8">PS</shortName>
        <ecNumber evidence="8">6.3.2.1</ecNumber>
    </recommendedName>
    <alternativeName>
        <fullName evidence="8">Pantoate--beta-alanine ligase</fullName>
    </alternativeName>
    <alternativeName>
        <fullName evidence="8">Pantoate-activating enzyme</fullName>
    </alternativeName>
</protein>
<comment type="miscellaneous">
    <text evidence="8">The reaction proceeds by a bi uni uni bi ping pong mechanism.</text>
</comment>
<dbReference type="AlphaFoldDB" id="A0A9X3NCM5"/>
<name>A0A9X3NCM5_9ACTN</name>
<dbReference type="GO" id="GO:0004592">
    <property type="term" value="F:pantoate-beta-alanine ligase activity"/>
    <property type="evidence" value="ECO:0007669"/>
    <property type="project" value="UniProtKB-UniRule"/>
</dbReference>
<dbReference type="FunFam" id="3.40.50.620:FF:000013">
    <property type="entry name" value="Pantothenate synthetase"/>
    <property type="match status" value="1"/>
</dbReference>
<dbReference type="PANTHER" id="PTHR21299:SF1">
    <property type="entry name" value="PANTOATE--BETA-ALANINE LIGASE"/>
    <property type="match status" value="1"/>
</dbReference>
<evidence type="ECO:0000256" key="3">
    <source>
        <dbReference type="ARBA" id="ARBA00022598"/>
    </source>
</evidence>
<feature type="active site" description="Proton donor" evidence="8">
    <location>
        <position position="37"/>
    </location>
</feature>
<feature type="binding site" evidence="8">
    <location>
        <begin position="185"/>
        <end position="188"/>
    </location>
    <ligand>
        <name>ATP</name>
        <dbReference type="ChEBI" id="CHEBI:30616"/>
    </ligand>
</feature>
<keyword evidence="5 8" id="KW-0547">Nucleotide-binding</keyword>
<dbReference type="NCBIfam" id="TIGR00018">
    <property type="entry name" value="panC"/>
    <property type="match status" value="1"/>
</dbReference>
<evidence type="ECO:0000256" key="6">
    <source>
        <dbReference type="ARBA" id="ARBA00022840"/>
    </source>
</evidence>
<gene>
    <name evidence="8 9" type="primary">panC</name>
    <name evidence="9" type="ORF">OJ997_20300</name>
</gene>
<feature type="binding site" evidence="8">
    <location>
        <position position="177"/>
    </location>
    <ligand>
        <name>ATP</name>
        <dbReference type="ChEBI" id="CHEBI:30616"/>
    </ligand>
</feature>
<evidence type="ECO:0000256" key="7">
    <source>
        <dbReference type="ARBA" id="ARBA00048258"/>
    </source>
</evidence>
<comment type="catalytic activity">
    <reaction evidence="7 8">
        <text>(R)-pantoate + beta-alanine + ATP = (R)-pantothenate + AMP + diphosphate + H(+)</text>
        <dbReference type="Rhea" id="RHEA:10912"/>
        <dbReference type="ChEBI" id="CHEBI:15378"/>
        <dbReference type="ChEBI" id="CHEBI:15980"/>
        <dbReference type="ChEBI" id="CHEBI:29032"/>
        <dbReference type="ChEBI" id="CHEBI:30616"/>
        <dbReference type="ChEBI" id="CHEBI:33019"/>
        <dbReference type="ChEBI" id="CHEBI:57966"/>
        <dbReference type="ChEBI" id="CHEBI:456215"/>
        <dbReference type="EC" id="6.3.2.1"/>
    </reaction>
</comment>
<dbReference type="EMBL" id="JAPDDP010000039">
    <property type="protein sequence ID" value="MDA0182664.1"/>
    <property type="molecule type" value="Genomic_DNA"/>
</dbReference>
<dbReference type="InterPro" id="IPR042176">
    <property type="entry name" value="Pantoate_ligase_C"/>
</dbReference>
<dbReference type="GO" id="GO:0005829">
    <property type="term" value="C:cytosol"/>
    <property type="evidence" value="ECO:0007669"/>
    <property type="project" value="TreeGrafter"/>
</dbReference>
<sequence length="284" mass="30436">MRTIRTIPEMRAWLGNLRAENRSVGLVPTMGAFHAGHHSLMRAAKDEHDAVVVSLFVNPTQFNDARDLANYPRSEANDAVEASELGVDVLFAPPTAEIYPEGFATTVSVTGLSEILEGAERGPGHFAGVCTVVCKLLNIVAPDAAYFGQKDAQQVAVVKRMVRDLDLPSKIEVLPTIREPDGLAMSSRNVRLSPSEREDALQLSRALFAARDAVAAGERDAERVRAVALSHLDDPEYLAIVDPLSFTPLTTIAAPALVAVAAHVGPVRLIDNLVLEPVPAPVAT</sequence>
<evidence type="ECO:0000256" key="1">
    <source>
        <dbReference type="ARBA" id="ARBA00004990"/>
    </source>
</evidence>